<evidence type="ECO:0008006" key="4">
    <source>
        <dbReference type="Google" id="ProtNLM"/>
    </source>
</evidence>
<accession>A0AAD5R319</accession>
<feature type="compositionally biased region" description="Polar residues" evidence="1">
    <location>
        <begin position="414"/>
        <end position="431"/>
    </location>
</feature>
<comment type="caution">
    <text evidence="2">The sequence shown here is derived from an EMBL/GenBank/DDBJ whole genome shotgun (WGS) entry which is preliminary data.</text>
</comment>
<reference evidence="2" key="1">
    <citation type="submission" date="2021-06" db="EMBL/GenBank/DDBJ databases">
        <title>Parelaphostrongylus tenuis whole genome reference sequence.</title>
        <authorList>
            <person name="Garwood T.J."/>
            <person name="Larsen P.A."/>
            <person name="Fountain-Jones N.M."/>
            <person name="Garbe J.R."/>
            <person name="Macchietto M.G."/>
            <person name="Kania S.A."/>
            <person name="Gerhold R.W."/>
            <person name="Richards J.E."/>
            <person name="Wolf T.M."/>
        </authorList>
    </citation>
    <scope>NUCLEOTIDE SEQUENCE</scope>
    <source>
        <strain evidence="2">MNPRO001-30</strain>
        <tissue evidence="2">Meninges</tissue>
    </source>
</reference>
<dbReference type="AlphaFoldDB" id="A0AAD5R319"/>
<organism evidence="2 3">
    <name type="scientific">Parelaphostrongylus tenuis</name>
    <name type="common">Meningeal worm</name>
    <dbReference type="NCBI Taxonomy" id="148309"/>
    <lineage>
        <taxon>Eukaryota</taxon>
        <taxon>Metazoa</taxon>
        <taxon>Ecdysozoa</taxon>
        <taxon>Nematoda</taxon>
        <taxon>Chromadorea</taxon>
        <taxon>Rhabditida</taxon>
        <taxon>Rhabditina</taxon>
        <taxon>Rhabditomorpha</taxon>
        <taxon>Strongyloidea</taxon>
        <taxon>Metastrongylidae</taxon>
        <taxon>Parelaphostrongylus</taxon>
    </lineage>
</organism>
<dbReference type="Proteomes" id="UP001196413">
    <property type="component" value="Unassembled WGS sequence"/>
</dbReference>
<feature type="compositionally biased region" description="Basic and acidic residues" evidence="1">
    <location>
        <begin position="63"/>
        <end position="74"/>
    </location>
</feature>
<keyword evidence="3" id="KW-1185">Reference proteome</keyword>
<gene>
    <name evidence="2" type="ORF">KIN20_029759</name>
</gene>
<evidence type="ECO:0000256" key="1">
    <source>
        <dbReference type="SAM" id="MobiDB-lite"/>
    </source>
</evidence>
<evidence type="ECO:0000313" key="3">
    <source>
        <dbReference type="Proteomes" id="UP001196413"/>
    </source>
</evidence>
<proteinExistence type="predicted"/>
<sequence length="677" mass="76640">MNALKDSSKSANTQTGNPRMRGRPRRDRTVERNGGRGPRGGESSSHLPLSSADEAPCSSSRGELLDHGEGRSDNDSPLNLDLVDVHELWDYYVNRAEYQAVLTKVLLKCLKRVGRSQTRLDIIEKMAHIKRIEQCISTGIRQVTTFEFFNYANPLCPGLNDVVTEIYMISCSANRVLQKDFVGSAVVPCRVTSQQKCPVVYYAVPPAVEKSAVIVYLVVKVHIEQKYHYIGSARKIGRSRRDVESDVRNFPVPAMKRVLYGVRRVAIGGRHGVNPEFGKHNVVLINKDTANVDGISFNIAQEKWMWDCTQLAEFARIGKKLSSAGPIGLINFGISDEHVEYDWNMVKEVMDARIRRREEQIKADDISVWYHCKDARGGNGTPTTTRCSPSSDKENCIVRPSSRRIPRSSQKSSVRTFSAQKSSRSLTPSDATLSSGVLGHVTGLLCPFTRKAFQNVEELEEHLRCSYPVFKFEKTKLTSSVIHFTVSSVVSCPQWENPQIEGKQRNGGPLRAVSPPRKPRYAPPDDVPIRRKDDLPKAQMIPFGEMSFVPPTYSQVPGPSSSKVYHSVIEDTCDWKEQLMERNILDYIDDTPKEKEFMLLHNRFRSKFRHLIVGEKLLLDFYTKFVECCGLEMKKKRIRGHCVARLYRLVEQDKMTPTNYAALVQKLYDFGPNDSDD</sequence>
<evidence type="ECO:0000313" key="2">
    <source>
        <dbReference type="EMBL" id="KAJ1368596.1"/>
    </source>
</evidence>
<feature type="region of interest" description="Disordered" evidence="1">
    <location>
        <begin position="1"/>
        <end position="77"/>
    </location>
</feature>
<feature type="region of interest" description="Disordered" evidence="1">
    <location>
        <begin position="498"/>
        <end position="529"/>
    </location>
</feature>
<feature type="region of interest" description="Disordered" evidence="1">
    <location>
        <begin position="401"/>
        <end position="431"/>
    </location>
</feature>
<protein>
    <recommendedName>
        <fullName evidence="4">Polycomb protein VEFS-Box domain-containing protein</fullName>
    </recommendedName>
</protein>
<dbReference type="EMBL" id="JAHQIW010006235">
    <property type="protein sequence ID" value="KAJ1368596.1"/>
    <property type="molecule type" value="Genomic_DNA"/>
</dbReference>
<name>A0AAD5R319_PARTN</name>